<feature type="transmembrane region" description="Helical" evidence="6">
    <location>
        <begin position="18"/>
        <end position="36"/>
    </location>
</feature>
<dbReference type="AlphaFoldDB" id="A0A8J5GQ67"/>
<evidence type="ECO:0000313" key="8">
    <source>
        <dbReference type="EMBL" id="KAG6503942.1"/>
    </source>
</evidence>
<dbReference type="FunFam" id="1.20.120.1630:FF:000017">
    <property type="entry name" value="3-oxo-5-alpha-steroid 4-dehydrogenase family protein"/>
    <property type="match status" value="1"/>
</dbReference>
<keyword evidence="3 6" id="KW-0812">Transmembrane</keyword>
<feature type="transmembrane region" description="Helical" evidence="6">
    <location>
        <begin position="125"/>
        <end position="149"/>
    </location>
</feature>
<dbReference type="InterPro" id="IPR001104">
    <property type="entry name" value="3-oxo-5_a-steroid_4-DH_C"/>
</dbReference>
<name>A0A8J5GQ67_ZINOF</name>
<dbReference type="EMBL" id="JACMSC010000010">
    <property type="protein sequence ID" value="KAG6503942.1"/>
    <property type="molecule type" value="Genomic_DNA"/>
</dbReference>
<dbReference type="PROSITE" id="PS50244">
    <property type="entry name" value="S5A_REDUCTASE"/>
    <property type="match status" value="1"/>
</dbReference>
<dbReference type="PANTHER" id="PTHR10556">
    <property type="entry name" value="3-OXO-5-ALPHA-STEROID 4-DEHYDROGENASE"/>
    <property type="match status" value="1"/>
</dbReference>
<comment type="similarity">
    <text evidence="2">Belongs to the steroid 5-alpha reductase family.</text>
</comment>
<evidence type="ECO:0000256" key="2">
    <source>
        <dbReference type="ARBA" id="ARBA00007742"/>
    </source>
</evidence>
<evidence type="ECO:0000256" key="6">
    <source>
        <dbReference type="SAM" id="Phobius"/>
    </source>
</evidence>
<dbReference type="GO" id="GO:0016020">
    <property type="term" value="C:membrane"/>
    <property type="evidence" value="ECO:0007669"/>
    <property type="project" value="UniProtKB-SubCell"/>
</dbReference>
<comment type="caution">
    <text evidence="8">The sequence shown here is derived from an EMBL/GenBank/DDBJ whole genome shotgun (WGS) entry which is preliminary data.</text>
</comment>
<proteinExistence type="inferred from homology"/>
<organism evidence="8 9">
    <name type="scientific">Zingiber officinale</name>
    <name type="common">Ginger</name>
    <name type="synonym">Amomum zingiber</name>
    <dbReference type="NCBI Taxonomy" id="94328"/>
    <lineage>
        <taxon>Eukaryota</taxon>
        <taxon>Viridiplantae</taxon>
        <taxon>Streptophyta</taxon>
        <taxon>Embryophyta</taxon>
        <taxon>Tracheophyta</taxon>
        <taxon>Spermatophyta</taxon>
        <taxon>Magnoliopsida</taxon>
        <taxon>Liliopsida</taxon>
        <taxon>Zingiberales</taxon>
        <taxon>Zingiberaceae</taxon>
        <taxon>Zingiber</taxon>
    </lineage>
</organism>
<feature type="transmembrane region" description="Helical" evidence="6">
    <location>
        <begin position="229"/>
        <end position="246"/>
    </location>
</feature>
<dbReference type="Pfam" id="PF02544">
    <property type="entry name" value="Steroid_dh"/>
    <property type="match status" value="1"/>
</dbReference>
<sequence length="270" mass="29369">MLSAITALGLFYPPPPSIFLTAMSAITCTSLAFIGVSEVRGKHLSYSKFWSANKPGGGGADPVRISSRAGMLFFYTPALLASAAAFAVPSLMADERGLLVALALLLHFLKRDFEVLFVHQFSGAIVLDSAISISFSYFINTVCILYAQYLAVGAPEPAVNLKYPGAVVFAVGMLGNLYHHILLSKLRKKGDKGYKIPEGGLFGLVICPHYLFEIIIWVGVALMAQTLNAASFVLGSAFYLMGRSWATKRWYVSKFESFPKGIKALLPYIY</sequence>
<reference evidence="8 9" key="1">
    <citation type="submission" date="2020-08" db="EMBL/GenBank/DDBJ databases">
        <title>Plant Genome Project.</title>
        <authorList>
            <person name="Zhang R.-G."/>
        </authorList>
    </citation>
    <scope>NUCLEOTIDE SEQUENCE [LARGE SCALE GENOMIC DNA]</scope>
    <source>
        <tissue evidence="8">Rhizome</tissue>
    </source>
</reference>
<dbReference type="InterPro" id="IPR039357">
    <property type="entry name" value="SRD5A/TECR"/>
</dbReference>
<keyword evidence="5 6" id="KW-0472">Membrane</keyword>
<evidence type="ECO:0000256" key="1">
    <source>
        <dbReference type="ARBA" id="ARBA00004141"/>
    </source>
</evidence>
<gene>
    <name evidence="8" type="ORF">ZIOFF_036266</name>
</gene>
<keyword evidence="4 6" id="KW-1133">Transmembrane helix</keyword>
<feature type="transmembrane region" description="Helical" evidence="6">
    <location>
        <begin position="161"/>
        <end position="179"/>
    </location>
</feature>
<evidence type="ECO:0000259" key="7">
    <source>
        <dbReference type="Pfam" id="PF02544"/>
    </source>
</evidence>
<dbReference type="OrthoDB" id="5788137at2759"/>
<accession>A0A8J5GQ67</accession>
<dbReference type="GO" id="GO:0006629">
    <property type="term" value="P:lipid metabolic process"/>
    <property type="evidence" value="ECO:0007669"/>
    <property type="project" value="InterPro"/>
</dbReference>
<dbReference type="PANTHER" id="PTHR10556:SF35">
    <property type="entry name" value="3-OXO-5-ALPHA-STEROID 4-DEHYDROGENASE FAMILY PROTEIN"/>
    <property type="match status" value="1"/>
</dbReference>
<dbReference type="Proteomes" id="UP000734854">
    <property type="component" value="Unassembled WGS sequence"/>
</dbReference>
<feature type="domain" description="3-oxo-5-alpha-steroid 4-dehydrogenase C-terminal" evidence="7">
    <location>
        <begin position="144"/>
        <end position="270"/>
    </location>
</feature>
<evidence type="ECO:0000313" key="9">
    <source>
        <dbReference type="Proteomes" id="UP000734854"/>
    </source>
</evidence>
<protein>
    <recommendedName>
        <fullName evidence="7">3-oxo-5-alpha-steroid 4-dehydrogenase C-terminal domain-containing protein</fullName>
    </recommendedName>
</protein>
<comment type="subcellular location">
    <subcellularLocation>
        <location evidence="1">Membrane</location>
        <topology evidence="1">Multi-pass membrane protein</topology>
    </subcellularLocation>
</comment>
<keyword evidence="9" id="KW-1185">Reference proteome</keyword>
<evidence type="ECO:0000256" key="5">
    <source>
        <dbReference type="ARBA" id="ARBA00023136"/>
    </source>
</evidence>
<feature type="transmembrane region" description="Helical" evidence="6">
    <location>
        <begin position="72"/>
        <end position="91"/>
    </location>
</feature>
<feature type="transmembrane region" description="Helical" evidence="6">
    <location>
        <begin position="200"/>
        <end position="223"/>
    </location>
</feature>
<evidence type="ECO:0000256" key="3">
    <source>
        <dbReference type="ARBA" id="ARBA00022692"/>
    </source>
</evidence>
<evidence type="ECO:0000256" key="4">
    <source>
        <dbReference type="ARBA" id="ARBA00022989"/>
    </source>
</evidence>
<dbReference type="GO" id="GO:0016627">
    <property type="term" value="F:oxidoreductase activity, acting on the CH-CH group of donors"/>
    <property type="evidence" value="ECO:0007669"/>
    <property type="project" value="InterPro"/>
</dbReference>